<sequence>MEKHGSDAVRCGVSCQVGFIGSTIRAFKIRVDEHKGQSSRTDRRSHNPPHSAVRGHSEVRDVSLKTEHFKTIDDDILRCQNV</sequence>
<protein>
    <submittedName>
        <fullName evidence="2">Uncharacterized protein</fullName>
    </submittedName>
</protein>
<gene>
    <name evidence="2" type="ORF">E2C01_038307</name>
</gene>
<dbReference type="Proteomes" id="UP000324222">
    <property type="component" value="Unassembled WGS sequence"/>
</dbReference>
<evidence type="ECO:0000313" key="3">
    <source>
        <dbReference type="Proteomes" id="UP000324222"/>
    </source>
</evidence>
<organism evidence="2 3">
    <name type="scientific">Portunus trituberculatus</name>
    <name type="common">Swimming crab</name>
    <name type="synonym">Neptunus trituberculatus</name>
    <dbReference type="NCBI Taxonomy" id="210409"/>
    <lineage>
        <taxon>Eukaryota</taxon>
        <taxon>Metazoa</taxon>
        <taxon>Ecdysozoa</taxon>
        <taxon>Arthropoda</taxon>
        <taxon>Crustacea</taxon>
        <taxon>Multicrustacea</taxon>
        <taxon>Malacostraca</taxon>
        <taxon>Eumalacostraca</taxon>
        <taxon>Eucarida</taxon>
        <taxon>Decapoda</taxon>
        <taxon>Pleocyemata</taxon>
        <taxon>Brachyura</taxon>
        <taxon>Eubrachyura</taxon>
        <taxon>Portunoidea</taxon>
        <taxon>Portunidae</taxon>
        <taxon>Portuninae</taxon>
        <taxon>Portunus</taxon>
    </lineage>
</organism>
<name>A0A5B7FAI8_PORTR</name>
<dbReference type="EMBL" id="VSRR010006368">
    <property type="protein sequence ID" value="MPC44630.1"/>
    <property type="molecule type" value="Genomic_DNA"/>
</dbReference>
<keyword evidence="3" id="KW-1185">Reference proteome</keyword>
<proteinExistence type="predicted"/>
<feature type="region of interest" description="Disordered" evidence="1">
    <location>
        <begin position="31"/>
        <end position="59"/>
    </location>
</feature>
<dbReference type="AlphaFoldDB" id="A0A5B7FAI8"/>
<evidence type="ECO:0000256" key="1">
    <source>
        <dbReference type="SAM" id="MobiDB-lite"/>
    </source>
</evidence>
<comment type="caution">
    <text evidence="2">The sequence shown here is derived from an EMBL/GenBank/DDBJ whole genome shotgun (WGS) entry which is preliminary data.</text>
</comment>
<feature type="compositionally biased region" description="Basic and acidic residues" evidence="1">
    <location>
        <begin position="31"/>
        <end position="45"/>
    </location>
</feature>
<evidence type="ECO:0000313" key="2">
    <source>
        <dbReference type="EMBL" id="MPC44630.1"/>
    </source>
</evidence>
<reference evidence="2 3" key="1">
    <citation type="submission" date="2019-05" db="EMBL/GenBank/DDBJ databases">
        <title>Another draft genome of Portunus trituberculatus and its Hox gene families provides insights of decapod evolution.</title>
        <authorList>
            <person name="Jeong J.-H."/>
            <person name="Song I."/>
            <person name="Kim S."/>
            <person name="Choi T."/>
            <person name="Kim D."/>
            <person name="Ryu S."/>
            <person name="Kim W."/>
        </authorList>
    </citation>
    <scope>NUCLEOTIDE SEQUENCE [LARGE SCALE GENOMIC DNA]</scope>
    <source>
        <tissue evidence="2">Muscle</tissue>
    </source>
</reference>
<accession>A0A5B7FAI8</accession>